<evidence type="ECO:0000313" key="7">
    <source>
        <dbReference type="Proteomes" id="UP000245399"/>
    </source>
</evidence>
<dbReference type="Pfam" id="PF00582">
    <property type="entry name" value="Usp"/>
    <property type="match status" value="1"/>
</dbReference>
<proteinExistence type="inferred from homology"/>
<dbReference type="Proteomes" id="UP000050489">
    <property type="component" value="Unassembled WGS sequence"/>
</dbReference>
<evidence type="ECO:0000313" key="8">
    <source>
        <dbReference type="Proteomes" id="UP000247823"/>
    </source>
</evidence>
<dbReference type="PRINTS" id="PR01438">
    <property type="entry name" value="UNVRSLSTRESS"/>
</dbReference>
<reference evidence="4" key="2">
    <citation type="journal article" date="2017" name="PLoS ONE">
        <title>Genomic and phenotypic characterisation of fluoroquinolone resistance mechanisms in Enterobacteriaceae in Durban, South Africa.</title>
        <authorList>
            <person name="Osei Sekyere J."/>
            <person name="Amoako D.G."/>
        </authorList>
    </citation>
    <scope>NUCLEOTIDE SEQUENCE</scope>
    <source>
        <strain evidence="4">945174350</strain>
    </source>
</reference>
<dbReference type="AlphaFoldDB" id="A0A0G3SHH7"/>
<dbReference type="EMBL" id="LJEX02000122">
    <property type="protein sequence ID" value="OCO81508.1"/>
    <property type="molecule type" value="Genomic_DNA"/>
</dbReference>
<dbReference type="InterPro" id="IPR006016">
    <property type="entry name" value="UspA"/>
</dbReference>
<keyword evidence="8" id="KW-1185">Reference proteome</keyword>
<dbReference type="PANTHER" id="PTHR46268">
    <property type="entry name" value="STRESS RESPONSE PROTEIN NHAX"/>
    <property type="match status" value="1"/>
</dbReference>
<gene>
    <name evidence="4" type="ORF">AN695_0223355</name>
    <name evidence="3" type="ORF">DKC05_04235</name>
    <name evidence="5" type="ORF">DMW51_03555</name>
</gene>
<comment type="similarity">
    <text evidence="1">Belongs to the universal stress protein A family.</text>
</comment>
<accession>A0A0G3SHH7</accession>
<evidence type="ECO:0000313" key="3">
    <source>
        <dbReference type="EMBL" id="AWL66929.1"/>
    </source>
</evidence>
<dbReference type="InterPro" id="IPR014729">
    <property type="entry name" value="Rossmann-like_a/b/a_fold"/>
</dbReference>
<dbReference type="InterPro" id="IPR006015">
    <property type="entry name" value="Universal_stress_UspA"/>
</dbReference>
<dbReference type="Gene3D" id="3.40.50.620">
    <property type="entry name" value="HUPs"/>
    <property type="match status" value="1"/>
</dbReference>
<reference evidence="5" key="4">
    <citation type="submission" date="2018-06" db="EMBL/GenBank/DDBJ databases">
        <title>Serratia marcescens genome sequencing and assembly.</title>
        <authorList>
            <person name="Martins R.C.R."/>
            <person name="Perdigao-Neto L.V."/>
            <person name="Costa S.F."/>
            <person name="Levin A.S.S."/>
        </authorList>
    </citation>
    <scope>NUCLEOTIDE SEQUENCE</scope>
    <source>
        <strain evidence="5">1283</strain>
    </source>
</reference>
<sequence>MYKTILVPVDITEPELTQQVIPHVNALARLEDSHVHFLAVIPSRATYAAFGFAATAAVETKDETIALATEGLAKAAKQFSVPEDRVTTHVAVGDPKDQILELADALNAEIIVMGSNRPSAITYLLGSNATAVVRHANCPVLVVRESANAAR</sequence>
<dbReference type="RefSeq" id="WP_038877769.1">
    <property type="nucleotide sequence ID" value="NZ_CABMHU010000140.1"/>
</dbReference>
<dbReference type="EMBL" id="QJQB01000069">
    <property type="protein sequence ID" value="PYA73593.1"/>
    <property type="molecule type" value="Genomic_DNA"/>
</dbReference>
<evidence type="ECO:0000256" key="1">
    <source>
        <dbReference type="ARBA" id="ARBA00008791"/>
    </source>
</evidence>
<dbReference type="CDD" id="cd00293">
    <property type="entry name" value="USP-like"/>
    <property type="match status" value="1"/>
</dbReference>
<evidence type="ECO:0000259" key="2">
    <source>
        <dbReference type="Pfam" id="PF00582"/>
    </source>
</evidence>
<dbReference type="PANTHER" id="PTHR46268:SF6">
    <property type="entry name" value="UNIVERSAL STRESS PROTEIN UP12"/>
    <property type="match status" value="1"/>
</dbReference>
<protein>
    <submittedName>
        <fullName evidence="4">Universal stress protein UspA</fullName>
    </submittedName>
    <submittedName>
        <fullName evidence="3">Universal stress protein UspF</fullName>
    </submittedName>
</protein>
<dbReference type="Proteomes" id="UP000245399">
    <property type="component" value="Chromosome"/>
</dbReference>
<reference evidence="3 7" key="3">
    <citation type="submission" date="2018-05" db="EMBL/GenBank/DDBJ databases">
        <title>Klebsiella quasipneumonaiae provides a window into carbapenemase gene transfer, plasmid rearrangements and nosocomial acquisition from the hospital environment.</title>
        <authorList>
            <person name="Mathers A.J."/>
            <person name="Vegesana K."/>
            <person name="Stoesser N."/>
            <person name="Crook D."/>
            <person name="Vaughan A."/>
            <person name="Barry K."/>
            <person name="Parikh H."/>
            <person name="Sebra R."/>
            <person name="Kotay S."/>
            <person name="Walker A.S."/>
            <person name="Sheppard A.E."/>
        </authorList>
    </citation>
    <scope>NUCLEOTIDE SEQUENCE [LARGE SCALE GENOMIC DNA]</scope>
    <source>
        <strain evidence="3 7">CAV1761</strain>
    </source>
</reference>
<dbReference type="NCBIfam" id="NF011581">
    <property type="entry name" value="PRK15005.1"/>
    <property type="match status" value="1"/>
</dbReference>
<dbReference type="Proteomes" id="UP000247823">
    <property type="component" value="Unassembled WGS sequence"/>
</dbReference>
<name>A0A0G3SHH7_SERMA</name>
<organism evidence="4 6">
    <name type="scientific">Serratia marcescens</name>
    <dbReference type="NCBI Taxonomy" id="615"/>
    <lineage>
        <taxon>Bacteria</taxon>
        <taxon>Pseudomonadati</taxon>
        <taxon>Pseudomonadota</taxon>
        <taxon>Gammaproteobacteria</taxon>
        <taxon>Enterobacterales</taxon>
        <taxon>Yersiniaceae</taxon>
        <taxon>Serratia</taxon>
    </lineage>
</organism>
<dbReference type="EMBL" id="CP029449">
    <property type="protein sequence ID" value="AWL66929.1"/>
    <property type="molecule type" value="Genomic_DNA"/>
</dbReference>
<reference evidence="6" key="1">
    <citation type="submission" date="2016-04" db="EMBL/GenBank/DDBJ databases">
        <authorList>
            <person name="Osei Sekyere J."/>
            <person name="Sivertsen A."/>
            <person name="Pedersen A.T."/>
            <person name="Sundsfjord A."/>
        </authorList>
    </citation>
    <scope>NUCLEOTIDE SEQUENCE [LARGE SCALE GENOMIC DNA]</scope>
    <source>
        <strain evidence="6">945174350</strain>
    </source>
</reference>
<evidence type="ECO:0000313" key="4">
    <source>
        <dbReference type="EMBL" id="OCO81508.1"/>
    </source>
</evidence>
<feature type="domain" description="UspA" evidence="2">
    <location>
        <begin position="1"/>
        <end position="144"/>
    </location>
</feature>
<evidence type="ECO:0000313" key="6">
    <source>
        <dbReference type="Proteomes" id="UP000050489"/>
    </source>
</evidence>
<reference evidence="5" key="5">
    <citation type="submission" date="2018-06" db="EMBL/GenBank/DDBJ databases">
        <authorList>
            <person name="Martins R.C."/>
            <person name="Perdigao-Neto L.V."/>
            <person name="Costa S.F."/>
            <person name="Levin A.S.S."/>
        </authorList>
    </citation>
    <scope>NUCLEOTIDE SEQUENCE</scope>
    <source>
        <strain evidence="5">1283</strain>
    </source>
</reference>
<dbReference type="SUPFAM" id="SSF52402">
    <property type="entry name" value="Adenine nucleotide alpha hydrolases-like"/>
    <property type="match status" value="1"/>
</dbReference>
<evidence type="ECO:0000313" key="5">
    <source>
        <dbReference type="EMBL" id="PYA73593.1"/>
    </source>
</evidence>